<dbReference type="STRING" id="1314790.A0A1Y1YAM8"/>
<gene>
    <name evidence="21" type="ORF">K493DRAFT_372871</name>
</gene>
<feature type="transmembrane region" description="Helical" evidence="17">
    <location>
        <begin position="969"/>
        <end position="986"/>
    </location>
</feature>
<feature type="domain" description="P-type ATPase C-terminal" evidence="20">
    <location>
        <begin position="817"/>
        <end position="1063"/>
    </location>
</feature>
<dbReference type="PROSITE" id="PS00154">
    <property type="entry name" value="ATPASE_E1_E2"/>
    <property type="match status" value="1"/>
</dbReference>
<evidence type="ECO:0000256" key="11">
    <source>
        <dbReference type="ARBA" id="ARBA00023136"/>
    </source>
</evidence>
<evidence type="ECO:0000256" key="10">
    <source>
        <dbReference type="ARBA" id="ARBA00022989"/>
    </source>
</evidence>
<feature type="transmembrane region" description="Helical" evidence="17">
    <location>
        <begin position="356"/>
        <end position="377"/>
    </location>
</feature>
<comment type="caution">
    <text evidence="21">The sequence shown here is derived from an EMBL/GenBank/DDBJ whole genome shotgun (WGS) entry which is preliminary data.</text>
</comment>
<dbReference type="FunFam" id="3.40.50.1000:FF:000014">
    <property type="entry name" value="Phospholipid-transporting ATPase"/>
    <property type="match status" value="1"/>
</dbReference>
<dbReference type="SUPFAM" id="SSF56784">
    <property type="entry name" value="HAD-like"/>
    <property type="match status" value="1"/>
</dbReference>
<evidence type="ECO:0000259" key="19">
    <source>
        <dbReference type="Pfam" id="PF16209"/>
    </source>
</evidence>
<feature type="binding site" evidence="15">
    <location>
        <position position="501"/>
    </location>
    <ligand>
        <name>ATP</name>
        <dbReference type="ChEBI" id="CHEBI:30616"/>
    </ligand>
</feature>
<dbReference type="InterPro" id="IPR006539">
    <property type="entry name" value="P-type_ATPase_IV"/>
</dbReference>
<dbReference type="OrthoDB" id="377733at2759"/>
<dbReference type="Pfam" id="PF13246">
    <property type="entry name" value="Cation_ATPase"/>
    <property type="match status" value="1"/>
</dbReference>
<feature type="binding site" evidence="15">
    <location>
        <position position="771"/>
    </location>
    <ligand>
        <name>ATP</name>
        <dbReference type="ChEBI" id="CHEBI:30616"/>
    </ligand>
</feature>
<feature type="transmembrane region" description="Helical" evidence="17">
    <location>
        <begin position="132"/>
        <end position="148"/>
    </location>
</feature>
<feature type="domain" description="P-type ATPase N-terminal" evidence="19">
    <location>
        <begin position="77"/>
        <end position="131"/>
    </location>
</feature>
<feature type="transmembrane region" description="Helical" evidence="17">
    <location>
        <begin position="1035"/>
        <end position="1056"/>
    </location>
</feature>
<dbReference type="GO" id="GO:0000287">
    <property type="term" value="F:magnesium ion binding"/>
    <property type="evidence" value="ECO:0007669"/>
    <property type="project" value="UniProtKB-UniRule"/>
</dbReference>
<evidence type="ECO:0000256" key="6">
    <source>
        <dbReference type="ARBA" id="ARBA00022741"/>
    </source>
</evidence>
<dbReference type="InterPro" id="IPR023298">
    <property type="entry name" value="ATPase_P-typ_TM_dom_sf"/>
</dbReference>
<comment type="cofactor">
    <cofactor evidence="16">
        <name>Mg(2+)</name>
        <dbReference type="ChEBI" id="CHEBI:18420"/>
    </cofactor>
</comment>
<feature type="binding site" evidence="16">
    <location>
        <position position="795"/>
    </location>
    <ligand>
        <name>Mg(2+)</name>
        <dbReference type="ChEBI" id="CHEBI:18420"/>
    </ligand>
</feature>
<organism evidence="21 22">
    <name type="scientific">Basidiobolus meristosporus CBS 931.73</name>
    <dbReference type="NCBI Taxonomy" id="1314790"/>
    <lineage>
        <taxon>Eukaryota</taxon>
        <taxon>Fungi</taxon>
        <taxon>Fungi incertae sedis</taxon>
        <taxon>Zoopagomycota</taxon>
        <taxon>Entomophthoromycotina</taxon>
        <taxon>Basidiobolomycetes</taxon>
        <taxon>Basidiobolales</taxon>
        <taxon>Basidiobolaceae</taxon>
        <taxon>Basidiobolus</taxon>
    </lineage>
</organism>
<dbReference type="InterPro" id="IPR036412">
    <property type="entry name" value="HAD-like_sf"/>
</dbReference>
<feature type="binding site" evidence="15">
    <location>
        <position position="420"/>
    </location>
    <ligand>
        <name>ATP</name>
        <dbReference type="ChEBI" id="CHEBI:30616"/>
    </ligand>
</feature>
<dbReference type="Gene3D" id="2.70.150.10">
    <property type="entry name" value="Calcium-transporting ATPase, cytoplasmic transduction domain A"/>
    <property type="match status" value="1"/>
</dbReference>
<dbReference type="InterPro" id="IPR008250">
    <property type="entry name" value="ATPase_P-typ_transduc_dom_A_sf"/>
</dbReference>
<feature type="binding site" evidence="16">
    <location>
        <position position="791"/>
    </location>
    <ligand>
        <name>Mg(2+)</name>
        <dbReference type="ChEBI" id="CHEBI:18420"/>
    </ligand>
</feature>
<dbReference type="EMBL" id="MCFE01000189">
    <property type="protein sequence ID" value="ORX95023.1"/>
    <property type="molecule type" value="Genomic_DNA"/>
</dbReference>
<dbReference type="InterPro" id="IPR023214">
    <property type="entry name" value="HAD_sf"/>
</dbReference>
<feature type="binding site" evidence="15">
    <location>
        <position position="678"/>
    </location>
    <ligand>
        <name>ATP</name>
        <dbReference type="ChEBI" id="CHEBI:30616"/>
    </ligand>
</feature>
<keyword evidence="8 16" id="KW-0460">Magnesium</keyword>
<dbReference type="PANTHER" id="PTHR24092:SF218">
    <property type="entry name" value="PHOSPHOLIPID-TRANSPORTING ATPASE"/>
    <property type="match status" value="1"/>
</dbReference>
<dbReference type="SUPFAM" id="SSF81665">
    <property type="entry name" value="Calcium ATPase, transmembrane domain M"/>
    <property type="match status" value="1"/>
</dbReference>
<feature type="domain" description="P-type ATPase A" evidence="18">
    <location>
        <begin position="165"/>
        <end position="227"/>
    </location>
</feature>
<keyword evidence="9 17" id="KW-1278">Translocase</keyword>
<dbReference type="GO" id="GO:0005886">
    <property type="term" value="C:plasma membrane"/>
    <property type="evidence" value="ECO:0007669"/>
    <property type="project" value="TreeGrafter"/>
</dbReference>
<comment type="similarity">
    <text evidence="3 17">Belongs to the cation transport ATPase (P-type) (TC 3.A.3) family. Type IV subfamily.</text>
</comment>
<keyword evidence="7 15" id="KW-0067">ATP-binding</keyword>
<dbReference type="NCBIfam" id="TIGR01494">
    <property type="entry name" value="ATPase_P-type"/>
    <property type="match status" value="1"/>
</dbReference>
<evidence type="ECO:0000256" key="3">
    <source>
        <dbReference type="ARBA" id="ARBA00008109"/>
    </source>
</evidence>
<feature type="transmembrane region" description="Helical" evidence="17">
    <location>
        <begin position="878"/>
        <end position="901"/>
    </location>
</feature>
<evidence type="ECO:0000256" key="16">
    <source>
        <dbReference type="PIRSR" id="PIRSR606539-3"/>
    </source>
</evidence>
<proteinExistence type="inferred from homology"/>
<keyword evidence="10 17" id="KW-1133">Transmembrane helix</keyword>
<dbReference type="InterPro" id="IPR044492">
    <property type="entry name" value="P_typ_ATPase_HD_dom"/>
</dbReference>
<feature type="binding site" evidence="15">
    <location>
        <position position="765"/>
    </location>
    <ligand>
        <name>ATP</name>
        <dbReference type="ChEBI" id="CHEBI:30616"/>
    </ligand>
</feature>
<dbReference type="SFLD" id="SFLDS00003">
    <property type="entry name" value="Haloacid_Dehalogenase"/>
    <property type="match status" value="1"/>
</dbReference>
<feature type="transmembrane region" description="Helical" evidence="17">
    <location>
        <begin position="993"/>
        <end position="1015"/>
    </location>
</feature>
<dbReference type="GO" id="GO:0005524">
    <property type="term" value="F:ATP binding"/>
    <property type="evidence" value="ECO:0007669"/>
    <property type="project" value="UniProtKB-UniRule"/>
</dbReference>
<evidence type="ECO:0000313" key="22">
    <source>
        <dbReference type="Proteomes" id="UP000193498"/>
    </source>
</evidence>
<dbReference type="Gene3D" id="3.40.1110.10">
    <property type="entry name" value="Calcium-transporting ATPase, cytoplasmic domain N"/>
    <property type="match status" value="1"/>
</dbReference>
<dbReference type="Pfam" id="PF16212">
    <property type="entry name" value="PhoLip_ATPase_C"/>
    <property type="match status" value="1"/>
</dbReference>
<name>A0A1Y1YAM8_9FUNG</name>
<evidence type="ECO:0000313" key="21">
    <source>
        <dbReference type="EMBL" id="ORX95023.1"/>
    </source>
</evidence>
<dbReference type="PRINTS" id="PR00119">
    <property type="entry name" value="CATATPASE"/>
</dbReference>
<evidence type="ECO:0000259" key="20">
    <source>
        <dbReference type="Pfam" id="PF16212"/>
    </source>
</evidence>
<keyword evidence="4 17" id="KW-0812">Transmembrane</keyword>
<feature type="active site" description="4-aspartylphosphate intermediate" evidence="14">
    <location>
        <position position="419"/>
    </location>
</feature>
<comment type="catalytic activity">
    <reaction evidence="12 17">
        <text>ATP + H2O + phospholipidSide 1 = ADP + phosphate + phospholipidSide 2.</text>
        <dbReference type="EC" id="7.6.2.1"/>
    </reaction>
</comment>
<feature type="binding site" evidence="15">
    <location>
        <position position="676"/>
    </location>
    <ligand>
        <name>ATP</name>
        <dbReference type="ChEBI" id="CHEBI:30616"/>
    </ligand>
</feature>
<comment type="subcellular location">
    <subcellularLocation>
        <location evidence="2">Endomembrane system</location>
    </subcellularLocation>
    <subcellularLocation>
        <location evidence="1 17">Membrane</location>
        <topology evidence="1 17">Multi-pass membrane protein</topology>
    </subcellularLocation>
</comment>
<evidence type="ECO:0000259" key="18">
    <source>
        <dbReference type="Pfam" id="PF00122"/>
    </source>
</evidence>
<evidence type="ECO:0000256" key="17">
    <source>
        <dbReference type="RuleBase" id="RU362033"/>
    </source>
</evidence>
<feature type="transmembrane region" description="Helical" evidence="17">
    <location>
        <begin position="108"/>
        <end position="126"/>
    </location>
</feature>
<accession>A0A1Y1YAM8</accession>
<feature type="binding site" evidence="15">
    <location>
        <position position="795"/>
    </location>
    <ligand>
        <name>ATP</name>
        <dbReference type="ChEBI" id="CHEBI:30616"/>
    </ligand>
</feature>
<dbReference type="GO" id="GO:0045332">
    <property type="term" value="P:phospholipid translocation"/>
    <property type="evidence" value="ECO:0007669"/>
    <property type="project" value="TreeGrafter"/>
</dbReference>
<dbReference type="PANTHER" id="PTHR24092">
    <property type="entry name" value="PROBABLE PHOSPHOLIPID-TRANSPORTING ATPASE"/>
    <property type="match status" value="1"/>
</dbReference>
<evidence type="ECO:0000256" key="1">
    <source>
        <dbReference type="ARBA" id="ARBA00004141"/>
    </source>
</evidence>
<dbReference type="Pfam" id="PF00122">
    <property type="entry name" value="E1-E2_ATPase"/>
    <property type="match status" value="1"/>
</dbReference>
<feature type="binding site" evidence="15">
    <location>
        <position position="794"/>
    </location>
    <ligand>
        <name>ATP</name>
        <dbReference type="ChEBI" id="CHEBI:30616"/>
    </ligand>
</feature>
<reference evidence="21 22" key="1">
    <citation type="submission" date="2016-07" db="EMBL/GenBank/DDBJ databases">
        <title>Pervasive Adenine N6-methylation of Active Genes in Fungi.</title>
        <authorList>
            <consortium name="DOE Joint Genome Institute"/>
            <person name="Mondo S.J."/>
            <person name="Dannebaum R.O."/>
            <person name="Kuo R.C."/>
            <person name="Labutti K."/>
            <person name="Haridas S."/>
            <person name="Kuo A."/>
            <person name="Salamov A."/>
            <person name="Ahrendt S.R."/>
            <person name="Lipzen A."/>
            <person name="Sullivan W."/>
            <person name="Andreopoulos W.B."/>
            <person name="Clum A."/>
            <person name="Lindquist E."/>
            <person name="Daum C."/>
            <person name="Ramamoorthy G.K."/>
            <person name="Gryganskyi A."/>
            <person name="Culley D."/>
            <person name="Magnuson J.K."/>
            <person name="James T.Y."/>
            <person name="O'Malley M.A."/>
            <person name="Stajich J.E."/>
            <person name="Spatafora J.W."/>
            <person name="Visel A."/>
            <person name="Grigoriev I.V."/>
        </authorList>
    </citation>
    <scope>NUCLEOTIDE SEQUENCE [LARGE SCALE GENOMIC DNA]</scope>
    <source>
        <strain evidence="21 22">CBS 931.73</strain>
    </source>
</reference>
<dbReference type="Pfam" id="PF16209">
    <property type="entry name" value="PhoLip_ATPase_N"/>
    <property type="match status" value="1"/>
</dbReference>
<protein>
    <recommendedName>
        <fullName evidence="17">Phospholipid-transporting ATPase</fullName>
        <ecNumber evidence="17">7.6.2.1</ecNumber>
    </recommendedName>
</protein>
<evidence type="ECO:0000256" key="9">
    <source>
        <dbReference type="ARBA" id="ARBA00022967"/>
    </source>
</evidence>
<feature type="binding site" evidence="15">
    <location>
        <position position="421"/>
    </location>
    <ligand>
        <name>ATP</name>
        <dbReference type="ChEBI" id="CHEBI:30616"/>
    </ligand>
</feature>
<dbReference type="Proteomes" id="UP000193498">
    <property type="component" value="Unassembled WGS sequence"/>
</dbReference>
<evidence type="ECO:0000256" key="14">
    <source>
        <dbReference type="PIRSR" id="PIRSR606539-1"/>
    </source>
</evidence>
<dbReference type="GO" id="GO:0140326">
    <property type="term" value="F:ATPase-coupled intramembrane lipid transporter activity"/>
    <property type="evidence" value="ECO:0007669"/>
    <property type="project" value="UniProtKB-EC"/>
</dbReference>
<feature type="binding site" evidence="15">
    <location>
        <position position="596"/>
    </location>
    <ligand>
        <name>ATP</name>
        <dbReference type="ChEBI" id="CHEBI:30616"/>
    </ligand>
</feature>
<keyword evidence="22" id="KW-1185">Reference proteome</keyword>
<evidence type="ECO:0000256" key="15">
    <source>
        <dbReference type="PIRSR" id="PIRSR606539-2"/>
    </source>
</evidence>
<dbReference type="GO" id="GO:0016887">
    <property type="term" value="F:ATP hydrolysis activity"/>
    <property type="evidence" value="ECO:0007669"/>
    <property type="project" value="InterPro"/>
</dbReference>
<dbReference type="InterPro" id="IPR018303">
    <property type="entry name" value="ATPase_P-typ_P_site"/>
</dbReference>
<keyword evidence="11 17" id="KW-0472">Membrane</keyword>
<dbReference type="InterPro" id="IPR032630">
    <property type="entry name" value="P_typ_ATPase_c"/>
</dbReference>
<feature type="binding site" evidence="15">
    <location>
        <position position="564"/>
    </location>
    <ligand>
        <name>ATP</name>
        <dbReference type="ChEBI" id="CHEBI:30616"/>
    </ligand>
</feature>
<dbReference type="EC" id="7.6.2.1" evidence="17"/>
<dbReference type="FunFam" id="3.40.50.1000:FF:000001">
    <property type="entry name" value="Phospholipid-transporting ATPase IC"/>
    <property type="match status" value="1"/>
</dbReference>
<dbReference type="SUPFAM" id="SSF81660">
    <property type="entry name" value="Metal cation-transporting ATPase, ATP-binding domain N"/>
    <property type="match status" value="1"/>
</dbReference>
<evidence type="ECO:0000256" key="8">
    <source>
        <dbReference type="ARBA" id="ARBA00022842"/>
    </source>
</evidence>
<feature type="transmembrane region" description="Helical" evidence="17">
    <location>
        <begin position="930"/>
        <end position="949"/>
    </location>
</feature>
<evidence type="ECO:0000256" key="2">
    <source>
        <dbReference type="ARBA" id="ARBA00004308"/>
    </source>
</evidence>
<dbReference type="NCBIfam" id="TIGR01652">
    <property type="entry name" value="ATPase-Plipid"/>
    <property type="match status" value="1"/>
</dbReference>
<evidence type="ECO:0000256" key="13">
    <source>
        <dbReference type="ARBA" id="ARBA00049128"/>
    </source>
</evidence>
<feature type="binding site" evidence="16">
    <location>
        <position position="421"/>
    </location>
    <ligand>
        <name>Mg(2+)</name>
        <dbReference type="ChEBI" id="CHEBI:18420"/>
    </ligand>
</feature>
<evidence type="ECO:0000256" key="4">
    <source>
        <dbReference type="ARBA" id="ARBA00022692"/>
    </source>
</evidence>
<sequence>MPDLRLSDGDGLSLASTQVSSISGDVQIPPKSRPSFHTQHFNNSTSSALDAPHLCGVDTIEPEYEVVFNEPGSHLVEKYNYTTNYIRTTKYTLVTFLPKNLFYQFRRFYNLYFLLGTIFVAIEPSLEPITQILPLLFVIAVTAVKDALEDYKRYKQDKLANSQMYTIVRDGNLEEIICEKIVPGDVLKIHKNEKIPADIMILSTSTDDDTCYVETVELDGETNLKRRMATHGRIQCESPNERLTAFEGRTIVYDRYEQSVEPLGLENLLLRGTVLKNTDYVFGVALYVGSDTKIFRNLKNSRLKFSTMEKKLNKMLLGIFVFNFFLLISSACFEYASSVQPLANVSIYQSVIADFMTFFVIYTYVVPISVFVTVEIVRIAQIVFMSWDNVMRGSNGEGMKPQSSNLNEDLGVVEYIFSDKTGTLTRNIMKLSHWCIGKKLINELDHPGSLLKRMSGLAHSTGHTRDLTYAYCRALILCHEAMLVENAETQETEFESPSPDEVAILSALKENKITLVNRKKNKMTISMLGKRAEFTVLQVLGFDSDRKRMSVIVETKDGIELYCKGADSMILSRLKEGQNVDGVTTALDHFSDSGLRTLVVAWRKLSSSEYDAFRTAYEYAERAISDRQNKIAQACELIERDFLLLGCTAIEDKLQDKVPETIEYLLRCDIKIWLLTGDKQETVIKIGKSSRLLSADMEVIILNGHSESDCRKKIGKIEKFLDNDEADLNALVVNGEALVYILGNDLLIDRFLRISEKCHSVICCRVTPLQKSLVVRIVKKRLRKVTLAIGDGANDVSMIQEAHVGIGIKGMEGAQAVRASDYSFNEFKSLRRLLSVHGRFSHLRIARMIYYSFYKSIALITVQYWFGIQSAWSGQSIYIDVFLTLWNVIFTCVPPIAAAIFDKDIVEEKIAQYPRLYKEVKAGDYWNVKLWIYWGLSSLWHSATVYLIISMLQQNGAMYGDGQVMDMRMQAFLADTMILIIVYAKFSLMVNNWVWPIYSTLLLSLLTYVLFFYIGEFIGFSDQGIFVAMHTMPDYYLAILLGCVLALLPNVMFFYVKRTFWPNDIHIIQEEHVAYPHLDPPPVAEVPQGAISSQLPMSHINRQISLLTI</sequence>
<evidence type="ECO:0000256" key="7">
    <source>
        <dbReference type="ARBA" id="ARBA00022840"/>
    </source>
</evidence>
<dbReference type="InterPro" id="IPR023299">
    <property type="entry name" value="ATPase_P-typ_cyto_dom_N"/>
</dbReference>
<evidence type="ECO:0000256" key="12">
    <source>
        <dbReference type="ARBA" id="ARBA00034036"/>
    </source>
</evidence>
<dbReference type="InterPro" id="IPR059000">
    <property type="entry name" value="ATPase_P-type_domA"/>
</dbReference>
<dbReference type="AlphaFoldDB" id="A0A1Y1YAM8"/>
<feature type="binding site" evidence="15">
    <location>
        <position position="419"/>
    </location>
    <ligand>
        <name>ATP</name>
        <dbReference type="ChEBI" id="CHEBI:30616"/>
    </ligand>
</feature>
<evidence type="ECO:0000256" key="5">
    <source>
        <dbReference type="ARBA" id="ARBA00022723"/>
    </source>
</evidence>
<feature type="transmembrane region" description="Helical" evidence="17">
    <location>
        <begin position="848"/>
        <end position="866"/>
    </location>
</feature>
<dbReference type="InParanoid" id="A0A1Y1YAM8"/>
<comment type="catalytic activity">
    <reaction evidence="13">
        <text>a 1,2-diacyl-sn-glycero-3-phosphoethanolamine(out) + ATP + H2O = a 1,2-diacyl-sn-glycero-3-phosphoethanolamine(in) + ADP + phosphate + H(+)</text>
        <dbReference type="Rhea" id="RHEA:66132"/>
        <dbReference type="ChEBI" id="CHEBI:15377"/>
        <dbReference type="ChEBI" id="CHEBI:15378"/>
        <dbReference type="ChEBI" id="CHEBI:30616"/>
        <dbReference type="ChEBI" id="CHEBI:43474"/>
        <dbReference type="ChEBI" id="CHEBI:64612"/>
        <dbReference type="ChEBI" id="CHEBI:456216"/>
    </reaction>
    <physiologicalReaction direction="left-to-right" evidence="13">
        <dbReference type="Rhea" id="RHEA:66133"/>
    </physiologicalReaction>
</comment>
<feature type="binding site" evidence="16">
    <location>
        <position position="419"/>
    </location>
    <ligand>
        <name>Mg(2+)</name>
        <dbReference type="ChEBI" id="CHEBI:18420"/>
    </ligand>
</feature>
<feature type="transmembrane region" description="Helical" evidence="17">
    <location>
        <begin position="315"/>
        <end position="336"/>
    </location>
</feature>
<keyword evidence="6 15" id="KW-0547">Nucleotide-binding</keyword>
<dbReference type="InterPro" id="IPR032631">
    <property type="entry name" value="P-type_ATPase_N"/>
</dbReference>
<feature type="binding site" evidence="15">
    <location>
        <position position="542"/>
    </location>
    <ligand>
        <name>ATP</name>
        <dbReference type="ChEBI" id="CHEBI:30616"/>
    </ligand>
</feature>
<dbReference type="SFLD" id="SFLDF00027">
    <property type="entry name" value="p-type_atpase"/>
    <property type="match status" value="1"/>
</dbReference>
<dbReference type="SUPFAM" id="SSF81653">
    <property type="entry name" value="Calcium ATPase, transduction domain A"/>
    <property type="match status" value="1"/>
</dbReference>
<dbReference type="Gene3D" id="3.40.50.1000">
    <property type="entry name" value="HAD superfamily/HAD-like"/>
    <property type="match status" value="1"/>
</dbReference>
<dbReference type="SFLD" id="SFLDG00002">
    <property type="entry name" value="C1.7:_P-type_atpase_like"/>
    <property type="match status" value="1"/>
</dbReference>
<keyword evidence="5 16" id="KW-0479">Metal-binding</keyword>
<feature type="binding site" evidence="15">
    <location>
        <position position="677"/>
    </location>
    <ligand>
        <name>ATP</name>
        <dbReference type="ChEBI" id="CHEBI:30616"/>
    </ligand>
</feature>
<dbReference type="InterPro" id="IPR001757">
    <property type="entry name" value="P_typ_ATPase"/>
</dbReference>